<sequence>MPHSESIPIPNVFQVLLHTSVVCLPTDAFLDIVPSTANPENQSRCSIVVSIPACHAGDPGSIPGSGDKRISLFSIVK</sequence>
<dbReference type="Proteomes" id="UP001497444">
    <property type="component" value="Chromosome 1"/>
</dbReference>
<evidence type="ECO:0000313" key="1">
    <source>
        <dbReference type="EMBL" id="CAK9256028.1"/>
    </source>
</evidence>
<dbReference type="EMBL" id="OZ020096">
    <property type="protein sequence ID" value="CAK9256028.1"/>
    <property type="molecule type" value="Genomic_DNA"/>
</dbReference>
<reference evidence="1 2" key="1">
    <citation type="submission" date="2024-02" db="EMBL/GenBank/DDBJ databases">
        <authorList>
            <consortium name="ELIXIR-Norway"/>
            <consortium name="Elixir Norway"/>
        </authorList>
    </citation>
    <scope>NUCLEOTIDE SEQUENCE [LARGE SCALE GENOMIC DNA]</scope>
</reference>
<name>A0ABP0VNM0_9BRYO</name>
<proteinExistence type="predicted"/>
<organism evidence="1 2">
    <name type="scientific">Sphagnum jensenii</name>
    <dbReference type="NCBI Taxonomy" id="128206"/>
    <lineage>
        <taxon>Eukaryota</taxon>
        <taxon>Viridiplantae</taxon>
        <taxon>Streptophyta</taxon>
        <taxon>Embryophyta</taxon>
        <taxon>Bryophyta</taxon>
        <taxon>Sphagnophytina</taxon>
        <taxon>Sphagnopsida</taxon>
        <taxon>Sphagnales</taxon>
        <taxon>Sphagnaceae</taxon>
        <taxon>Sphagnum</taxon>
    </lineage>
</organism>
<protein>
    <submittedName>
        <fullName evidence="1">Uncharacterized protein</fullName>
    </submittedName>
</protein>
<keyword evidence="2" id="KW-1185">Reference proteome</keyword>
<accession>A0ABP0VNM0</accession>
<gene>
    <name evidence="1" type="ORF">CSSPJE1EN1_LOCUS1506</name>
</gene>
<evidence type="ECO:0000313" key="2">
    <source>
        <dbReference type="Proteomes" id="UP001497444"/>
    </source>
</evidence>